<name>A0A8T2MQY7_9TELE</name>
<reference evidence="2" key="1">
    <citation type="thesis" date="2021" institute="BYU ScholarsArchive" country="Provo, UT, USA">
        <title>Applications of and Algorithms for Genome Assembly and Genomic Analyses with an Emphasis on Marine Teleosts.</title>
        <authorList>
            <person name="Pickett B.D."/>
        </authorList>
    </citation>
    <scope>NUCLEOTIDE SEQUENCE</scope>
    <source>
        <strain evidence="2">HI-2016</strain>
    </source>
</reference>
<evidence type="ECO:0000313" key="2">
    <source>
        <dbReference type="EMBL" id="KAG9330495.1"/>
    </source>
</evidence>
<feature type="region of interest" description="Disordered" evidence="1">
    <location>
        <begin position="1"/>
        <end position="20"/>
    </location>
</feature>
<dbReference type="EMBL" id="JAFBMS010000574">
    <property type="protein sequence ID" value="KAG9330495.1"/>
    <property type="molecule type" value="Genomic_DNA"/>
</dbReference>
<organism evidence="2 3">
    <name type="scientific">Albula glossodonta</name>
    <name type="common">roundjaw bonefish</name>
    <dbReference type="NCBI Taxonomy" id="121402"/>
    <lineage>
        <taxon>Eukaryota</taxon>
        <taxon>Metazoa</taxon>
        <taxon>Chordata</taxon>
        <taxon>Craniata</taxon>
        <taxon>Vertebrata</taxon>
        <taxon>Euteleostomi</taxon>
        <taxon>Actinopterygii</taxon>
        <taxon>Neopterygii</taxon>
        <taxon>Teleostei</taxon>
        <taxon>Albuliformes</taxon>
        <taxon>Albulidae</taxon>
        <taxon>Albula</taxon>
    </lineage>
</organism>
<proteinExistence type="predicted"/>
<protein>
    <submittedName>
        <fullName evidence="2">Uncharacterized protein</fullName>
    </submittedName>
</protein>
<evidence type="ECO:0000313" key="3">
    <source>
        <dbReference type="Proteomes" id="UP000824540"/>
    </source>
</evidence>
<sequence>MGTDSTLPFSPPLGSPPSQVLKSLTSYRAEDAGQAEMPMEDPISGHLQPKLTILISHSQPLPSSALAQSEPGRQGSHTYLVMALAP</sequence>
<gene>
    <name evidence="2" type="ORF">JZ751_024198</name>
</gene>
<keyword evidence="3" id="KW-1185">Reference proteome</keyword>
<comment type="caution">
    <text evidence="2">The sequence shown here is derived from an EMBL/GenBank/DDBJ whole genome shotgun (WGS) entry which is preliminary data.</text>
</comment>
<evidence type="ECO:0000256" key="1">
    <source>
        <dbReference type="SAM" id="MobiDB-lite"/>
    </source>
</evidence>
<dbReference type="Proteomes" id="UP000824540">
    <property type="component" value="Unassembled WGS sequence"/>
</dbReference>
<dbReference type="AlphaFoldDB" id="A0A8T2MQY7"/>
<accession>A0A8T2MQY7</accession>